<evidence type="ECO:0000313" key="1">
    <source>
        <dbReference type="EMBL" id="CAF4326839.1"/>
    </source>
</evidence>
<organism evidence="1 2">
    <name type="scientific">Adineta steineri</name>
    <dbReference type="NCBI Taxonomy" id="433720"/>
    <lineage>
        <taxon>Eukaryota</taxon>
        <taxon>Metazoa</taxon>
        <taxon>Spiralia</taxon>
        <taxon>Gnathifera</taxon>
        <taxon>Rotifera</taxon>
        <taxon>Eurotatoria</taxon>
        <taxon>Bdelloidea</taxon>
        <taxon>Adinetida</taxon>
        <taxon>Adinetidae</taxon>
        <taxon>Adineta</taxon>
    </lineage>
</organism>
<accession>A0A820JGQ2</accession>
<gene>
    <name evidence="1" type="ORF">OKA104_LOCUS47551</name>
</gene>
<sequence>VDFHRTASCKPLPEDLFGIINGQISKFSVRLKFLFINDIK</sequence>
<protein>
    <submittedName>
        <fullName evidence="1">Uncharacterized protein</fullName>
    </submittedName>
</protein>
<dbReference type="AlphaFoldDB" id="A0A820JGQ2"/>
<feature type="non-terminal residue" evidence="1">
    <location>
        <position position="1"/>
    </location>
</feature>
<dbReference type="EMBL" id="CAJOAY010019046">
    <property type="protein sequence ID" value="CAF4326839.1"/>
    <property type="molecule type" value="Genomic_DNA"/>
</dbReference>
<evidence type="ECO:0000313" key="2">
    <source>
        <dbReference type="Proteomes" id="UP000663881"/>
    </source>
</evidence>
<name>A0A820JGQ2_9BILA</name>
<proteinExistence type="predicted"/>
<reference evidence="1" key="1">
    <citation type="submission" date="2021-02" db="EMBL/GenBank/DDBJ databases">
        <authorList>
            <person name="Nowell W R."/>
        </authorList>
    </citation>
    <scope>NUCLEOTIDE SEQUENCE</scope>
</reference>
<dbReference type="Proteomes" id="UP000663881">
    <property type="component" value="Unassembled WGS sequence"/>
</dbReference>
<comment type="caution">
    <text evidence="1">The sequence shown here is derived from an EMBL/GenBank/DDBJ whole genome shotgun (WGS) entry which is preliminary data.</text>
</comment>